<dbReference type="EMBL" id="JACGWJ010000029">
    <property type="protein sequence ID" value="KAL0303450.1"/>
    <property type="molecule type" value="Genomic_DNA"/>
</dbReference>
<name>A0AAW2K9P2_SESRA</name>
<protein>
    <recommendedName>
        <fullName evidence="2">Reverse transcriptase</fullName>
    </recommendedName>
</protein>
<comment type="caution">
    <text evidence="1">The sequence shown here is derived from an EMBL/GenBank/DDBJ whole genome shotgun (WGS) entry which is preliminary data.</text>
</comment>
<reference evidence="1" key="1">
    <citation type="submission" date="2020-06" db="EMBL/GenBank/DDBJ databases">
        <authorList>
            <person name="Li T."/>
            <person name="Hu X."/>
            <person name="Zhang T."/>
            <person name="Song X."/>
            <person name="Zhang H."/>
            <person name="Dai N."/>
            <person name="Sheng W."/>
            <person name="Hou X."/>
            <person name="Wei L."/>
        </authorList>
    </citation>
    <scope>NUCLEOTIDE SEQUENCE</scope>
    <source>
        <strain evidence="1">G02</strain>
        <tissue evidence="1">Leaf</tissue>
    </source>
</reference>
<accession>A0AAW2K9P2</accession>
<proteinExistence type="predicted"/>
<evidence type="ECO:0008006" key="2">
    <source>
        <dbReference type="Google" id="ProtNLM"/>
    </source>
</evidence>
<organism evidence="1">
    <name type="scientific">Sesamum radiatum</name>
    <name type="common">Black benniseed</name>
    <dbReference type="NCBI Taxonomy" id="300843"/>
    <lineage>
        <taxon>Eukaryota</taxon>
        <taxon>Viridiplantae</taxon>
        <taxon>Streptophyta</taxon>
        <taxon>Embryophyta</taxon>
        <taxon>Tracheophyta</taxon>
        <taxon>Spermatophyta</taxon>
        <taxon>Magnoliopsida</taxon>
        <taxon>eudicotyledons</taxon>
        <taxon>Gunneridae</taxon>
        <taxon>Pentapetalae</taxon>
        <taxon>asterids</taxon>
        <taxon>lamiids</taxon>
        <taxon>Lamiales</taxon>
        <taxon>Pedaliaceae</taxon>
        <taxon>Sesamum</taxon>
    </lineage>
</organism>
<sequence length="241" mass="27496">MKIGFWNVRGFNWHLKHNGVAYVIKNNQLCLLDILETKLIAPAIPRIIHRSFPRWWQTNNFDTIADGRILVIWNHAVIDLHPEDISPQVIHCCVTNNSSQLSFYISFTYGLYTVVNRMSIWEKLLKLGKPLNHSDFIATFEDGWSLNMEGIHCLLHLTPGAVKDFFRMLRQLSHTIIALVPKSEHSPSVADYRPISCCNVIYNAITKIIADRFSPALEHLIDSCQAAFVGGQNVIDNIFLA</sequence>
<dbReference type="InterPro" id="IPR036691">
    <property type="entry name" value="Endo/exonu/phosph_ase_sf"/>
</dbReference>
<gene>
    <name evidence="1" type="ORF">Sradi_6213100</name>
</gene>
<dbReference type="AlphaFoldDB" id="A0AAW2K9P2"/>
<dbReference type="SUPFAM" id="SSF56219">
    <property type="entry name" value="DNase I-like"/>
    <property type="match status" value="1"/>
</dbReference>
<evidence type="ECO:0000313" key="1">
    <source>
        <dbReference type="EMBL" id="KAL0303450.1"/>
    </source>
</evidence>
<reference evidence="1" key="2">
    <citation type="journal article" date="2024" name="Plant">
        <title>Genomic evolution and insights into agronomic trait innovations of Sesamum species.</title>
        <authorList>
            <person name="Miao H."/>
            <person name="Wang L."/>
            <person name="Qu L."/>
            <person name="Liu H."/>
            <person name="Sun Y."/>
            <person name="Le M."/>
            <person name="Wang Q."/>
            <person name="Wei S."/>
            <person name="Zheng Y."/>
            <person name="Lin W."/>
            <person name="Duan Y."/>
            <person name="Cao H."/>
            <person name="Xiong S."/>
            <person name="Wang X."/>
            <person name="Wei L."/>
            <person name="Li C."/>
            <person name="Ma Q."/>
            <person name="Ju M."/>
            <person name="Zhao R."/>
            <person name="Li G."/>
            <person name="Mu C."/>
            <person name="Tian Q."/>
            <person name="Mei H."/>
            <person name="Zhang T."/>
            <person name="Gao T."/>
            <person name="Zhang H."/>
        </authorList>
    </citation>
    <scope>NUCLEOTIDE SEQUENCE</scope>
    <source>
        <strain evidence="1">G02</strain>
    </source>
</reference>
<dbReference type="Gene3D" id="3.60.10.10">
    <property type="entry name" value="Endonuclease/exonuclease/phosphatase"/>
    <property type="match status" value="1"/>
</dbReference>